<evidence type="ECO:0000256" key="1">
    <source>
        <dbReference type="ARBA" id="ARBA00004123"/>
    </source>
</evidence>
<keyword evidence="4" id="KW-1185">Reference proteome</keyword>
<protein>
    <recommendedName>
        <fullName evidence="5">Activator of Hsp90 ATPase N-terminal domain-containing protein</fullName>
    </recommendedName>
</protein>
<proteinExistence type="predicted"/>
<evidence type="ECO:0000256" key="2">
    <source>
        <dbReference type="ARBA" id="ARBA00023242"/>
    </source>
</evidence>
<name>A0A0E0EM94_9ORYZ</name>
<dbReference type="HOGENOM" id="CLU_2871503_0_0_1"/>
<dbReference type="Gene3D" id="3.30.530.20">
    <property type="match status" value="1"/>
</dbReference>
<evidence type="ECO:0000313" key="4">
    <source>
        <dbReference type="Proteomes" id="UP000008021"/>
    </source>
</evidence>
<dbReference type="AlphaFoldDB" id="A0A0E0EM94"/>
<reference evidence="3" key="1">
    <citation type="submission" date="2015-04" db="UniProtKB">
        <authorList>
            <consortium name="EnsemblPlants"/>
        </authorList>
    </citation>
    <scope>IDENTIFICATION</scope>
</reference>
<dbReference type="Gramene" id="OMERI08G14020.3">
    <property type="protein sequence ID" value="OMERI08G14020.3"/>
    <property type="gene ID" value="OMERI08G14020"/>
</dbReference>
<dbReference type="GO" id="GO:0005634">
    <property type="term" value="C:nucleus"/>
    <property type="evidence" value="ECO:0007669"/>
    <property type="project" value="UniProtKB-SubCell"/>
</dbReference>
<organism evidence="3">
    <name type="scientific">Oryza meridionalis</name>
    <dbReference type="NCBI Taxonomy" id="40149"/>
    <lineage>
        <taxon>Eukaryota</taxon>
        <taxon>Viridiplantae</taxon>
        <taxon>Streptophyta</taxon>
        <taxon>Embryophyta</taxon>
        <taxon>Tracheophyta</taxon>
        <taxon>Spermatophyta</taxon>
        <taxon>Magnoliopsida</taxon>
        <taxon>Liliopsida</taxon>
        <taxon>Poales</taxon>
        <taxon>Poaceae</taxon>
        <taxon>BOP clade</taxon>
        <taxon>Oryzoideae</taxon>
        <taxon>Oryzeae</taxon>
        <taxon>Oryzinae</taxon>
        <taxon>Oryza</taxon>
    </lineage>
</organism>
<accession>A0A0E0EM94</accession>
<sequence length="64" mass="7462">MVKEMDWVRLVFDEPESGVTVISLKQTDVPEEDRYGNSTVVENTERGWRELIFQRIRGVFGFGI</sequence>
<evidence type="ECO:0008006" key="5">
    <source>
        <dbReference type="Google" id="ProtNLM"/>
    </source>
</evidence>
<dbReference type="InterPro" id="IPR023393">
    <property type="entry name" value="START-like_dom_sf"/>
</dbReference>
<dbReference type="Proteomes" id="UP000008021">
    <property type="component" value="Chromosome 8"/>
</dbReference>
<reference evidence="3" key="2">
    <citation type="submission" date="2018-05" db="EMBL/GenBank/DDBJ databases">
        <title>OmerRS3 (Oryza meridionalis Reference Sequence Version 3).</title>
        <authorList>
            <person name="Zhang J."/>
            <person name="Kudrna D."/>
            <person name="Lee S."/>
            <person name="Talag J."/>
            <person name="Welchert J."/>
            <person name="Wing R.A."/>
        </authorList>
    </citation>
    <scope>NUCLEOTIDE SEQUENCE [LARGE SCALE GENOMIC DNA]</scope>
    <source>
        <strain evidence="3">cv. OR44</strain>
    </source>
</reference>
<dbReference type="EnsemblPlants" id="OMERI08G14020.3">
    <property type="protein sequence ID" value="OMERI08G14020.3"/>
    <property type="gene ID" value="OMERI08G14020"/>
</dbReference>
<keyword evidence="2" id="KW-0539">Nucleus</keyword>
<comment type="subcellular location">
    <subcellularLocation>
        <location evidence="1">Nucleus</location>
    </subcellularLocation>
</comment>
<evidence type="ECO:0000313" key="3">
    <source>
        <dbReference type="EnsemblPlants" id="OMERI08G14020.3"/>
    </source>
</evidence>